<comment type="caution">
    <text evidence="1">The sequence shown here is derived from an EMBL/GenBank/DDBJ whole genome shotgun (WGS) entry which is preliminary data.</text>
</comment>
<sequence length="287" mass="29859">MPRQAPPQAEAGLLDALGAAPAGRASHAAMALAEAVAGLGPGWVALEGCLLPEEGAAPAGRIRHALLHPSAGIVLLELAPGDIAPDAAGRLGWLLDAAGFTQRFGGLPPILHLRLPQRMLPTLGWVIEKQFGRRPALAVAGGSAWVGAAQQALAGAVLPPPPAVPVEPVGPGGGWQGGRLLAGIWGGLVLLVGSVVLILQLLGPPEPDADFAALVPLPATLPKPIGGPRPRYPVRSIRQWVRPGRRGQPRSAGRLRQWSLSPCLRQRLRSRRPVQPSPRRRSPCLTG</sequence>
<dbReference type="RefSeq" id="WP_186770186.1">
    <property type="nucleotide sequence ID" value="NZ_JACOMF010000007.1"/>
</dbReference>
<evidence type="ECO:0000313" key="2">
    <source>
        <dbReference type="Proteomes" id="UP000600101"/>
    </source>
</evidence>
<proteinExistence type="predicted"/>
<name>A0A9X0QWS9_9PROT</name>
<reference evidence="1" key="1">
    <citation type="submission" date="2020-08" db="EMBL/GenBank/DDBJ databases">
        <authorList>
            <person name="Hu Y."/>
            <person name="Nguyen S.V."/>
            <person name="Li F."/>
            <person name="Fanning S."/>
        </authorList>
    </citation>
    <scope>NUCLEOTIDE SEQUENCE</scope>
    <source>
        <strain evidence="1">SYSU D8009</strain>
    </source>
</reference>
<gene>
    <name evidence="1" type="ORF">H7965_08765</name>
</gene>
<protein>
    <submittedName>
        <fullName evidence="1">Uncharacterized protein</fullName>
    </submittedName>
</protein>
<dbReference type="Proteomes" id="UP000600101">
    <property type="component" value="Unassembled WGS sequence"/>
</dbReference>
<organism evidence="1 2">
    <name type="scientific">Siccirubricoccus deserti</name>
    <dbReference type="NCBI Taxonomy" id="2013562"/>
    <lineage>
        <taxon>Bacteria</taxon>
        <taxon>Pseudomonadati</taxon>
        <taxon>Pseudomonadota</taxon>
        <taxon>Alphaproteobacteria</taxon>
        <taxon>Acetobacterales</taxon>
        <taxon>Roseomonadaceae</taxon>
        <taxon>Siccirubricoccus</taxon>
    </lineage>
</organism>
<dbReference type="EMBL" id="JACOMF010000007">
    <property type="protein sequence ID" value="MBC4015419.1"/>
    <property type="molecule type" value="Genomic_DNA"/>
</dbReference>
<dbReference type="AlphaFoldDB" id="A0A9X0QWS9"/>
<evidence type="ECO:0000313" key="1">
    <source>
        <dbReference type="EMBL" id="MBC4015419.1"/>
    </source>
</evidence>
<accession>A0A9X0QWS9</accession>
<keyword evidence="2" id="KW-1185">Reference proteome</keyword>